<protein>
    <submittedName>
        <fullName evidence="1">Uncharacterized protein</fullName>
    </submittedName>
</protein>
<sequence>MCIRKNKTTIRTLLQLRFSYRL</sequence>
<reference evidence="1" key="1">
    <citation type="submission" date="2014-11" db="EMBL/GenBank/DDBJ databases">
        <authorList>
            <person name="Amaro Gonzalez C."/>
        </authorList>
    </citation>
    <scope>NUCLEOTIDE SEQUENCE</scope>
</reference>
<accession>A0A0E9VYE9</accession>
<dbReference type="EMBL" id="GBXM01026324">
    <property type="protein sequence ID" value="JAH82253.1"/>
    <property type="molecule type" value="Transcribed_RNA"/>
</dbReference>
<reference evidence="1" key="2">
    <citation type="journal article" date="2015" name="Fish Shellfish Immunol.">
        <title>Early steps in the European eel (Anguilla anguilla)-Vibrio vulnificus interaction in the gills: Role of the RtxA13 toxin.</title>
        <authorList>
            <person name="Callol A."/>
            <person name="Pajuelo D."/>
            <person name="Ebbesson L."/>
            <person name="Teles M."/>
            <person name="MacKenzie S."/>
            <person name="Amaro C."/>
        </authorList>
    </citation>
    <scope>NUCLEOTIDE SEQUENCE</scope>
</reference>
<evidence type="ECO:0000313" key="1">
    <source>
        <dbReference type="EMBL" id="JAH82253.1"/>
    </source>
</evidence>
<proteinExistence type="predicted"/>
<dbReference type="AlphaFoldDB" id="A0A0E9VYE9"/>
<organism evidence="1">
    <name type="scientific">Anguilla anguilla</name>
    <name type="common">European freshwater eel</name>
    <name type="synonym">Muraena anguilla</name>
    <dbReference type="NCBI Taxonomy" id="7936"/>
    <lineage>
        <taxon>Eukaryota</taxon>
        <taxon>Metazoa</taxon>
        <taxon>Chordata</taxon>
        <taxon>Craniata</taxon>
        <taxon>Vertebrata</taxon>
        <taxon>Euteleostomi</taxon>
        <taxon>Actinopterygii</taxon>
        <taxon>Neopterygii</taxon>
        <taxon>Teleostei</taxon>
        <taxon>Anguilliformes</taxon>
        <taxon>Anguillidae</taxon>
        <taxon>Anguilla</taxon>
    </lineage>
</organism>
<name>A0A0E9VYE9_ANGAN</name>